<protein>
    <submittedName>
        <fullName evidence="8">MFS family arabinose efflux permease</fullName>
    </submittedName>
</protein>
<reference evidence="8 9" key="1">
    <citation type="submission" date="2020-08" db="EMBL/GenBank/DDBJ databases">
        <title>Genomic Encyclopedia of Archaeal and Bacterial Type Strains, Phase II (KMG-II): from individual species to whole genera.</title>
        <authorList>
            <person name="Goeker M."/>
        </authorList>
    </citation>
    <scope>NUCLEOTIDE SEQUENCE [LARGE SCALE GENOMIC DNA]</scope>
    <source>
        <strain evidence="8 9">DSM 43850</strain>
    </source>
</reference>
<dbReference type="InterPro" id="IPR050171">
    <property type="entry name" value="MFS_Transporters"/>
</dbReference>
<dbReference type="EMBL" id="JACJID010000001">
    <property type="protein sequence ID" value="MBA8924608.1"/>
    <property type="molecule type" value="Genomic_DNA"/>
</dbReference>
<evidence type="ECO:0000313" key="9">
    <source>
        <dbReference type="Proteomes" id="UP000517916"/>
    </source>
</evidence>
<feature type="transmembrane region" description="Helical" evidence="7">
    <location>
        <begin position="346"/>
        <end position="369"/>
    </location>
</feature>
<feature type="transmembrane region" description="Helical" evidence="7">
    <location>
        <begin position="95"/>
        <end position="117"/>
    </location>
</feature>
<keyword evidence="2" id="KW-0813">Transport</keyword>
<feature type="transmembrane region" description="Helical" evidence="7">
    <location>
        <begin position="55"/>
        <end position="75"/>
    </location>
</feature>
<dbReference type="InterPro" id="IPR011701">
    <property type="entry name" value="MFS"/>
</dbReference>
<gene>
    <name evidence="8" type="ORF">BC739_001805</name>
</gene>
<keyword evidence="4 7" id="KW-0812">Transmembrane</keyword>
<evidence type="ECO:0000256" key="5">
    <source>
        <dbReference type="ARBA" id="ARBA00022989"/>
    </source>
</evidence>
<keyword evidence="9" id="KW-1185">Reference proteome</keyword>
<evidence type="ECO:0000256" key="4">
    <source>
        <dbReference type="ARBA" id="ARBA00022692"/>
    </source>
</evidence>
<proteinExistence type="predicted"/>
<evidence type="ECO:0000256" key="6">
    <source>
        <dbReference type="ARBA" id="ARBA00023136"/>
    </source>
</evidence>
<dbReference type="RefSeq" id="WP_025357863.1">
    <property type="nucleotide sequence ID" value="NZ_BAAABQ010000001.1"/>
</dbReference>
<evidence type="ECO:0000256" key="2">
    <source>
        <dbReference type="ARBA" id="ARBA00022448"/>
    </source>
</evidence>
<dbReference type="Proteomes" id="UP000517916">
    <property type="component" value="Unassembled WGS sequence"/>
</dbReference>
<comment type="caution">
    <text evidence="8">The sequence shown here is derived from an EMBL/GenBank/DDBJ whole genome shotgun (WGS) entry which is preliminary data.</text>
</comment>
<feature type="transmembrane region" description="Helical" evidence="7">
    <location>
        <begin position="215"/>
        <end position="239"/>
    </location>
</feature>
<name>A0ABR6BCK7_9PSEU</name>
<feature type="transmembrane region" description="Helical" evidence="7">
    <location>
        <begin position="375"/>
        <end position="393"/>
    </location>
</feature>
<feature type="transmembrane region" description="Helical" evidence="7">
    <location>
        <begin position="251"/>
        <end position="271"/>
    </location>
</feature>
<dbReference type="InterPro" id="IPR036259">
    <property type="entry name" value="MFS_trans_sf"/>
</dbReference>
<evidence type="ECO:0000256" key="3">
    <source>
        <dbReference type="ARBA" id="ARBA00022475"/>
    </source>
</evidence>
<feature type="transmembrane region" description="Helical" evidence="7">
    <location>
        <begin position="307"/>
        <end position="326"/>
    </location>
</feature>
<sequence length="403" mass="42272">MNLRRLYEAYAPRTRAGRLLAGTAAVDSMGSGLFLALIPVFVVTHVGIDPVEVGVALGLANLLGLLAPIPAGWLADRYGAGRVWSVLLLTRAIGYAGFLFVDSFAAYVVLTCVVSLLDRGSTPVQQVFVVQVEQVDERSRSIAVLRTMRNAGMSIGLLVSGVVIAMNTVTAYHLGFAVNALSYLGLLLAVRSLAQDAKPVLKQRPPTTLPTADARYLLVSVGNALLTLHDSVLFTLIPLWLVTKSAAPPALVGPLLALNTVLTVVLQVPLTKWSIGIAAATRTVIRAALPLVTACLLFLAAEQTGPTLAACFAAAAVIALTIGENLHTVAGFELSHRLAPEHSAGAYLGVFNLGIAAQLCFGPPFMTAVVLRGPVGWLALAATFAVGTGLMVVGSRRRDLVRS</sequence>
<feature type="transmembrane region" description="Helical" evidence="7">
    <location>
        <begin position="148"/>
        <end position="166"/>
    </location>
</feature>
<evidence type="ECO:0000256" key="7">
    <source>
        <dbReference type="SAM" id="Phobius"/>
    </source>
</evidence>
<keyword evidence="3" id="KW-1003">Cell membrane</keyword>
<evidence type="ECO:0000313" key="8">
    <source>
        <dbReference type="EMBL" id="MBA8924608.1"/>
    </source>
</evidence>
<dbReference type="PANTHER" id="PTHR23517">
    <property type="entry name" value="RESISTANCE PROTEIN MDTM, PUTATIVE-RELATED-RELATED"/>
    <property type="match status" value="1"/>
</dbReference>
<feature type="transmembrane region" description="Helical" evidence="7">
    <location>
        <begin position="20"/>
        <end position="43"/>
    </location>
</feature>
<comment type="subcellular location">
    <subcellularLocation>
        <location evidence="1">Cell membrane</location>
        <topology evidence="1">Multi-pass membrane protein</topology>
    </subcellularLocation>
</comment>
<organism evidence="8 9">
    <name type="scientific">Kutzneria viridogrisea</name>
    <dbReference type="NCBI Taxonomy" id="47990"/>
    <lineage>
        <taxon>Bacteria</taxon>
        <taxon>Bacillati</taxon>
        <taxon>Actinomycetota</taxon>
        <taxon>Actinomycetes</taxon>
        <taxon>Pseudonocardiales</taxon>
        <taxon>Pseudonocardiaceae</taxon>
        <taxon>Kutzneria</taxon>
    </lineage>
</organism>
<keyword evidence="6 7" id="KW-0472">Membrane</keyword>
<evidence type="ECO:0000256" key="1">
    <source>
        <dbReference type="ARBA" id="ARBA00004651"/>
    </source>
</evidence>
<feature type="transmembrane region" description="Helical" evidence="7">
    <location>
        <begin position="283"/>
        <end position="301"/>
    </location>
</feature>
<accession>A0ABR6BCK7</accession>
<dbReference type="Gene3D" id="1.20.1250.20">
    <property type="entry name" value="MFS general substrate transporter like domains"/>
    <property type="match status" value="1"/>
</dbReference>
<dbReference type="Pfam" id="PF07690">
    <property type="entry name" value="MFS_1"/>
    <property type="match status" value="1"/>
</dbReference>
<keyword evidence="5 7" id="KW-1133">Transmembrane helix</keyword>
<dbReference type="SUPFAM" id="SSF103473">
    <property type="entry name" value="MFS general substrate transporter"/>
    <property type="match status" value="1"/>
</dbReference>
<dbReference type="PANTHER" id="PTHR23517:SF2">
    <property type="entry name" value="MULTIDRUG RESISTANCE PROTEIN MDTH"/>
    <property type="match status" value="1"/>
</dbReference>